<feature type="region of interest" description="Disordered" evidence="2">
    <location>
        <begin position="66"/>
        <end position="98"/>
    </location>
</feature>
<dbReference type="SUPFAM" id="SSF49599">
    <property type="entry name" value="TRAF domain-like"/>
    <property type="match status" value="1"/>
</dbReference>
<evidence type="ECO:0000256" key="1">
    <source>
        <dbReference type="SAM" id="Coils"/>
    </source>
</evidence>
<feature type="coiled-coil region" evidence="1">
    <location>
        <begin position="320"/>
        <end position="347"/>
    </location>
</feature>
<protein>
    <recommendedName>
        <fullName evidence="3">MATH domain-containing protein</fullName>
    </recommendedName>
</protein>
<dbReference type="AlphaFoldDB" id="A0A821MBM0"/>
<keyword evidence="5" id="KW-1185">Reference proteome</keyword>
<proteinExistence type="predicted"/>
<dbReference type="PROSITE" id="PS50144">
    <property type="entry name" value="MATH"/>
    <property type="match status" value="1"/>
</dbReference>
<feature type="domain" description="MATH" evidence="3">
    <location>
        <begin position="359"/>
        <end position="516"/>
    </location>
</feature>
<dbReference type="OrthoDB" id="1737200at2759"/>
<evidence type="ECO:0000313" key="4">
    <source>
        <dbReference type="EMBL" id="CAF4764126.1"/>
    </source>
</evidence>
<dbReference type="Gene3D" id="2.60.210.10">
    <property type="entry name" value="Apoptosis, Tumor Necrosis Factor Receptor Associated Protein 2, Chain A"/>
    <property type="match status" value="1"/>
</dbReference>
<dbReference type="PANTHER" id="PTHR10131">
    <property type="entry name" value="TNF RECEPTOR ASSOCIATED FACTOR"/>
    <property type="match status" value="1"/>
</dbReference>
<dbReference type="InterPro" id="IPR002083">
    <property type="entry name" value="MATH/TRAF_dom"/>
</dbReference>
<dbReference type="Proteomes" id="UP000663880">
    <property type="component" value="Unassembled WGS sequence"/>
</dbReference>
<dbReference type="PANTHER" id="PTHR10131:SF138">
    <property type="entry name" value="RE66324P"/>
    <property type="match status" value="1"/>
</dbReference>
<gene>
    <name evidence="4" type="ORF">PMACD_LOCUS1466</name>
</gene>
<feature type="coiled-coil region" evidence="1">
    <location>
        <begin position="175"/>
        <end position="272"/>
    </location>
</feature>
<evidence type="ECO:0000256" key="2">
    <source>
        <dbReference type="SAM" id="MobiDB-lite"/>
    </source>
</evidence>
<dbReference type="EMBL" id="CAJOBZ010000002">
    <property type="protein sequence ID" value="CAF4764126.1"/>
    <property type="molecule type" value="Genomic_DNA"/>
</dbReference>
<evidence type="ECO:0000259" key="3">
    <source>
        <dbReference type="PROSITE" id="PS50144"/>
    </source>
</evidence>
<sequence length="518" mass="59644">MSLIKTERSDVTENDGRDSVCYFCNDSFEMGKLQNHLKRCGSILEQCPLRCGAWIQRKHRDTHVKDCPMMDKSRNSASPTHVRVSDPEPPSQNKHTWSPRAVPLDECVSYLEKELANIKLVLTEESSNHDIQSTELEHLRSKLMLVEDRAQHFLSTLVSLRAALDDEAERSANWAAQFKHDLSNVQLALQELQSQQLTTTMRLESAISSIVHEQNERELLEQALTQHDNRIRTINKLEEVIEYIKQTVEEERQRNSENQAALEAELMEARRSSQQLAHLSTLRVQLQNATSENPAFDRLAVLEVATADVRAEAAEHSNKMDIISRDLRALTKSYNKLRSELADFQTRMTLEHPESGSHTGQFIWRIDKFSSRMKDAKEKDTVLTSPLFRTSNYGYTLKAELNLNGIGKWKGRHITCTVRLVPGPYDPLLEWPCDLNINIVLKDQPANRSQAMDIVKSLELRRKSKLKEDANERSKSTESLDQGVIQMKRQYIFIPHASLDKFEYIKNEVMFFEFIVNQ</sequence>
<dbReference type="InterPro" id="IPR008974">
    <property type="entry name" value="TRAF-like"/>
</dbReference>
<organism evidence="4 5">
    <name type="scientific">Pieris macdunnoughi</name>
    <dbReference type="NCBI Taxonomy" id="345717"/>
    <lineage>
        <taxon>Eukaryota</taxon>
        <taxon>Metazoa</taxon>
        <taxon>Ecdysozoa</taxon>
        <taxon>Arthropoda</taxon>
        <taxon>Hexapoda</taxon>
        <taxon>Insecta</taxon>
        <taxon>Pterygota</taxon>
        <taxon>Neoptera</taxon>
        <taxon>Endopterygota</taxon>
        <taxon>Lepidoptera</taxon>
        <taxon>Glossata</taxon>
        <taxon>Ditrysia</taxon>
        <taxon>Papilionoidea</taxon>
        <taxon>Pieridae</taxon>
        <taxon>Pierinae</taxon>
        <taxon>Pieris</taxon>
    </lineage>
</organism>
<dbReference type="Pfam" id="PF22486">
    <property type="entry name" value="MATH_2"/>
    <property type="match status" value="1"/>
</dbReference>
<reference evidence="4" key="1">
    <citation type="submission" date="2021-02" db="EMBL/GenBank/DDBJ databases">
        <authorList>
            <person name="Steward A R."/>
        </authorList>
    </citation>
    <scope>NUCLEOTIDE SEQUENCE</scope>
</reference>
<dbReference type="Gene3D" id="3.30.40.10">
    <property type="entry name" value="Zinc/RING finger domain, C3HC4 (zinc finger)"/>
    <property type="match status" value="1"/>
</dbReference>
<dbReference type="InterPro" id="IPR013083">
    <property type="entry name" value="Znf_RING/FYVE/PHD"/>
</dbReference>
<keyword evidence="1" id="KW-0175">Coiled coil</keyword>
<name>A0A821MBM0_9NEOP</name>
<comment type="caution">
    <text evidence="4">The sequence shown here is derived from an EMBL/GenBank/DDBJ whole genome shotgun (WGS) entry which is preliminary data.</text>
</comment>
<evidence type="ECO:0000313" key="5">
    <source>
        <dbReference type="Proteomes" id="UP000663880"/>
    </source>
</evidence>
<accession>A0A821MBM0</accession>